<keyword evidence="1 3" id="KW-0853">WD repeat</keyword>
<evidence type="ECO:0000256" key="4">
    <source>
        <dbReference type="SAM" id="SignalP"/>
    </source>
</evidence>
<dbReference type="Proteomes" id="UP001202961">
    <property type="component" value="Unassembled WGS sequence"/>
</dbReference>
<dbReference type="InterPro" id="IPR015943">
    <property type="entry name" value="WD40/YVTN_repeat-like_dom_sf"/>
</dbReference>
<reference evidence="5 6" key="1">
    <citation type="journal article" date="2022" name="Syst. Appl. Microbiol.">
        <title>Rhodopirellula aestuarii sp. nov., a novel member of the genus Rhodopirellula isolated from brackish sediments collected in the Tagus River estuary, Portugal.</title>
        <authorList>
            <person name="Vitorino I.R."/>
            <person name="Klimek D."/>
            <person name="Calusinska M."/>
            <person name="Lobo-da-Cunha A."/>
            <person name="Vasconcelos V."/>
            <person name="Lage O.M."/>
        </authorList>
    </citation>
    <scope>NUCLEOTIDE SEQUENCE [LARGE SCALE GENOMIC DNA]</scope>
    <source>
        <strain evidence="5 6">ICT_H3.1</strain>
    </source>
</reference>
<accession>A0ABT0U1U3</accession>
<proteinExistence type="predicted"/>
<dbReference type="RefSeq" id="WP_250928192.1">
    <property type="nucleotide sequence ID" value="NZ_JAMQBK010000023.1"/>
</dbReference>
<evidence type="ECO:0000256" key="2">
    <source>
        <dbReference type="ARBA" id="ARBA00022737"/>
    </source>
</evidence>
<dbReference type="Gene3D" id="2.130.10.10">
    <property type="entry name" value="YVTN repeat-like/Quinoprotein amine dehydrogenase"/>
    <property type="match status" value="2"/>
</dbReference>
<dbReference type="InterPro" id="IPR050505">
    <property type="entry name" value="WDR55/POC1"/>
</dbReference>
<feature type="repeat" description="WD" evidence="3">
    <location>
        <begin position="330"/>
        <end position="361"/>
    </location>
</feature>
<dbReference type="InterPro" id="IPR036322">
    <property type="entry name" value="WD40_repeat_dom_sf"/>
</dbReference>
<evidence type="ECO:0000313" key="5">
    <source>
        <dbReference type="EMBL" id="MCM2370525.1"/>
    </source>
</evidence>
<dbReference type="SUPFAM" id="SSF50978">
    <property type="entry name" value="WD40 repeat-like"/>
    <property type="match status" value="1"/>
</dbReference>
<dbReference type="InterPro" id="IPR001680">
    <property type="entry name" value="WD40_rpt"/>
</dbReference>
<feature type="repeat" description="WD" evidence="3">
    <location>
        <begin position="118"/>
        <end position="150"/>
    </location>
</feature>
<dbReference type="PANTHER" id="PTHR44019:SF8">
    <property type="entry name" value="POC1 CENTRIOLAR PROTEIN HOMOLOG"/>
    <property type="match status" value="1"/>
</dbReference>
<sequence length="387" mass="41252">MKHKSNIILRRRSALALGVAVLASTSGVVRHAAAETPSSAVRTAGGTEFDAAPIVSRVYRLQPVDSQVERVVVTAIAVDPRGDFLAVAGDDHVIRILNAETMSVAYVLGEGGSEKSSNPGHFDWIRTMAFDSSGARLVSAGNDGQMILWDRRRDFTVLQEIASAPALACVRFAGSGQQIAAVGFDSQVFLIGKAASTLPKLTCDCVDLRCCAYRDDGRMLAVAGRNGHLHLFDPATGNTIAEKELHSARVRDVAFMPNSGVLVSVSEDGEMVRFDTDRQTLLSRQRITSGRLFSLAIVDSHTLATAGSDDEIHLVRVGEDNQRLSTHATLIGHVGSISTLVVSNGTLISGGFDATLRRWDLARIAGPENKIALGNDSDNGGLIQAPR</sequence>
<keyword evidence="6" id="KW-1185">Reference proteome</keyword>
<keyword evidence="4" id="KW-0732">Signal</keyword>
<protein>
    <submittedName>
        <fullName evidence="5">WD40 repeat domain-containing protein</fullName>
    </submittedName>
</protein>
<dbReference type="EMBL" id="JAMQBK010000023">
    <property type="protein sequence ID" value="MCM2370525.1"/>
    <property type="molecule type" value="Genomic_DNA"/>
</dbReference>
<dbReference type="PANTHER" id="PTHR44019">
    <property type="entry name" value="WD REPEAT-CONTAINING PROTEIN 55"/>
    <property type="match status" value="1"/>
</dbReference>
<keyword evidence="2" id="KW-0677">Repeat</keyword>
<organism evidence="5 6">
    <name type="scientific">Aporhodopirellula aestuarii</name>
    <dbReference type="NCBI Taxonomy" id="2950107"/>
    <lineage>
        <taxon>Bacteria</taxon>
        <taxon>Pseudomonadati</taxon>
        <taxon>Planctomycetota</taxon>
        <taxon>Planctomycetia</taxon>
        <taxon>Pirellulales</taxon>
        <taxon>Pirellulaceae</taxon>
        <taxon>Aporhodopirellula</taxon>
    </lineage>
</organism>
<name>A0ABT0U1U3_9BACT</name>
<dbReference type="SMART" id="SM00320">
    <property type="entry name" value="WD40"/>
    <property type="match status" value="7"/>
</dbReference>
<dbReference type="PROSITE" id="PS50082">
    <property type="entry name" value="WD_REPEATS_2"/>
    <property type="match status" value="2"/>
</dbReference>
<feature type="signal peptide" evidence="4">
    <location>
        <begin position="1"/>
        <end position="32"/>
    </location>
</feature>
<evidence type="ECO:0000256" key="3">
    <source>
        <dbReference type="PROSITE-ProRule" id="PRU00221"/>
    </source>
</evidence>
<feature type="chain" id="PRO_5046073991" evidence="4">
    <location>
        <begin position="33"/>
        <end position="387"/>
    </location>
</feature>
<dbReference type="Pfam" id="PF00400">
    <property type="entry name" value="WD40"/>
    <property type="match status" value="5"/>
</dbReference>
<gene>
    <name evidence="5" type="ORF">NB063_07780</name>
</gene>
<evidence type="ECO:0000313" key="6">
    <source>
        <dbReference type="Proteomes" id="UP001202961"/>
    </source>
</evidence>
<evidence type="ECO:0000256" key="1">
    <source>
        <dbReference type="ARBA" id="ARBA00022574"/>
    </source>
</evidence>
<comment type="caution">
    <text evidence="5">The sequence shown here is derived from an EMBL/GenBank/DDBJ whole genome shotgun (WGS) entry which is preliminary data.</text>
</comment>
<dbReference type="PROSITE" id="PS50294">
    <property type="entry name" value="WD_REPEATS_REGION"/>
    <property type="match status" value="1"/>
</dbReference>